<keyword evidence="1" id="KW-0732">Signal</keyword>
<dbReference type="EMBL" id="CP032157">
    <property type="protein sequence ID" value="AXY77922.1"/>
    <property type="molecule type" value="Genomic_DNA"/>
</dbReference>
<evidence type="ECO:0000313" key="3">
    <source>
        <dbReference type="Proteomes" id="UP000263900"/>
    </source>
</evidence>
<dbReference type="Proteomes" id="UP000263900">
    <property type="component" value="Chromosome"/>
</dbReference>
<keyword evidence="3" id="KW-1185">Reference proteome</keyword>
<gene>
    <name evidence="2" type="ORF">D3H65_29750</name>
</gene>
<evidence type="ECO:0000256" key="1">
    <source>
        <dbReference type="SAM" id="SignalP"/>
    </source>
</evidence>
<name>A0A3B7MTS8_9BACT</name>
<sequence length="174" mass="18607">MKKIGVLAGALLLSMVMYAQNGGYSKGDKLLNIGLGLNSYYSGGIPFGASFEVGITDDISVGANFDYLSHKYKGLGDYKFTALYFGARGSYHFNTLLNIDNEKIDVYAGATLGYRSFSWKDGYSGSGLKSSYGSGVYLGILAGGKYYFSEKIGAFVELGAIGSTNVRIGVAFKF</sequence>
<dbReference type="InterPro" id="IPR011250">
    <property type="entry name" value="OMP/PagP_B-barrel"/>
</dbReference>
<dbReference type="RefSeq" id="WP_119053795.1">
    <property type="nucleotide sequence ID" value="NZ_CP032157.1"/>
</dbReference>
<organism evidence="2 3">
    <name type="scientific">Paraflavitalea soli</name>
    <dbReference type="NCBI Taxonomy" id="2315862"/>
    <lineage>
        <taxon>Bacteria</taxon>
        <taxon>Pseudomonadati</taxon>
        <taxon>Bacteroidota</taxon>
        <taxon>Chitinophagia</taxon>
        <taxon>Chitinophagales</taxon>
        <taxon>Chitinophagaceae</taxon>
        <taxon>Paraflavitalea</taxon>
    </lineage>
</organism>
<feature type="chain" id="PRO_5017719472" description="Outer membrane protein beta-barrel domain-containing protein" evidence="1">
    <location>
        <begin position="20"/>
        <end position="174"/>
    </location>
</feature>
<evidence type="ECO:0000313" key="2">
    <source>
        <dbReference type="EMBL" id="AXY77922.1"/>
    </source>
</evidence>
<evidence type="ECO:0008006" key="4">
    <source>
        <dbReference type="Google" id="ProtNLM"/>
    </source>
</evidence>
<accession>A0A3B7MTS8</accession>
<dbReference type="AlphaFoldDB" id="A0A3B7MTS8"/>
<reference evidence="2 3" key="1">
    <citation type="submission" date="2018-09" db="EMBL/GenBank/DDBJ databases">
        <title>Genome sequencing of strain 6GH32-13.</title>
        <authorList>
            <person name="Weon H.-Y."/>
            <person name="Heo J."/>
            <person name="Kwon S.-W."/>
        </authorList>
    </citation>
    <scope>NUCLEOTIDE SEQUENCE [LARGE SCALE GENOMIC DNA]</scope>
    <source>
        <strain evidence="2 3">5GH32-13</strain>
    </source>
</reference>
<protein>
    <recommendedName>
        <fullName evidence="4">Outer membrane protein beta-barrel domain-containing protein</fullName>
    </recommendedName>
</protein>
<dbReference type="KEGG" id="pseg:D3H65_29750"/>
<dbReference type="OrthoDB" id="1118003at2"/>
<dbReference type="SUPFAM" id="SSF56925">
    <property type="entry name" value="OMPA-like"/>
    <property type="match status" value="1"/>
</dbReference>
<feature type="signal peptide" evidence="1">
    <location>
        <begin position="1"/>
        <end position="19"/>
    </location>
</feature>
<proteinExistence type="predicted"/>